<dbReference type="FunFam" id="3.40.50.300:FF:000025">
    <property type="entry name" value="ATP-dependent Clp protease subunit"/>
    <property type="match status" value="1"/>
</dbReference>
<reference evidence="9" key="1">
    <citation type="submission" date="2014-11" db="EMBL/GenBank/DDBJ databases">
        <authorList>
            <person name="Wibberg D."/>
        </authorList>
    </citation>
    <scope>NUCLEOTIDE SEQUENCE [LARGE SCALE GENOMIC DNA]</scope>
    <source>
        <strain evidence="9">L3</strain>
    </source>
</reference>
<dbReference type="PANTHER" id="PTHR11638:SF18">
    <property type="entry name" value="HEAT SHOCK PROTEIN 104"/>
    <property type="match status" value="1"/>
</dbReference>
<dbReference type="PRINTS" id="PR00300">
    <property type="entry name" value="CLPPROTEASEA"/>
</dbReference>
<dbReference type="Gene3D" id="1.10.8.60">
    <property type="match status" value="2"/>
</dbReference>
<dbReference type="PROSITE" id="PS51903">
    <property type="entry name" value="CLP_R"/>
    <property type="match status" value="1"/>
</dbReference>
<evidence type="ECO:0000256" key="4">
    <source>
        <dbReference type="ARBA" id="ARBA00023186"/>
    </source>
</evidence>
<dbReference type="InterPro" id="IPR003959">
    <property type="entry name" value="ATPase_AAA_core"/>
</dbReference>
<dbReference type="HOGENOM" id="CLU_005070_4_1_0"/>
<dbReference type="PROSITE" id="PS00870">
    <property type="entry name" value="CLPAB_1"/>
    <property type="match status" value="1"/>
</dbReference>
<dbReference type="SUPFAM" id="SSF52540">
    <property type="entry name" value="P-loop containing nucleoside triphosphate hydrolases"/>
    <property type="match status" value="2"/>
</dbReference>
<dbReference type="InterPro" id="IPR036628">
    <property type="entry name" value="Clp_N_dom_sf"/>
</dbReference>
<dbReference type="InterPro" id="IPR027417">
    <property type="entry name" value="P-loop_NTPase"/>
</dbReference>
<evidence type="ECO:0000256" key="1">
    <source>
        <dbReference type="ARBA" id="ARBA00022737"/>
    </source>
</evidence>
<dbReference type="Pfam" id="PF00004">
    <property type="entry name" value="AAA"/>
    <property type="match status" value="1"/>
</dbReference>
<dbReference type="InterPro" id="IPR019489">
    <property type="entry name" value="Clp_ATPase_C"/>
</dbReference>
<keyword evidence="3" id="KW-0067">ATP-binding</keyword>
<dbReference type="GO" id="GO:0005737">
    <property type="term" value="C:cytoplasm"/>
    <property type="evidence" value="ECO:0007669"/>
    <property type="project" value="TreeGrafter"/>
</dbReference>
<dbReference type="OrthoDB" id="9803641at2"/>
<dbReference type="Proteomes" id="UP000032809">
    <property type="component" value="Chromosome I"/>
</dbReference>
<dbReference type="Gene3D" id="4.10.860.10">
    <property type="entry name" value="UVR domain"/>
    <property type="match status" value="1"/>
</dbReference>
<dbReference type="Pfam" id="PF17871">
    <property type="entry name" value="AAA_lid_9"/>
    <property type="match status" value="1"/>
</dbReference>
<dbReference type="PANTHER" id="PTHR11638">
    <property type="entry name" value="ATP-DEPENDENT CLP PROTEASE"/>
    <property type="match status" value="1"/>
</dbReference>
<dbReference type="CDD" id="cd19499">
    <property type="entry name" value="RecA-like_ClpB_Hsp104-like"/>
    <property type="match status" value="1"/>
</dbReference>
<protein>
    <submittedName>
        <fullName evidence="8">Chaperone protein ClpB</fullName>
    </submittedName>
</protein>
<dbReference type="SUPFAM" id="SSF81923">
    <property type="entry name" value="Double Clp-N motif"/>
    <property type="match status" value="1"/>
</dbReference>
<dbReference type="RefSeq" id="WP_045087266.1">
    <property type="nucleotide sequence ID" value="NZ_LN824141.1"/>
</dbReference>
<dbReference type="GO" id="GO:0034605">
    <property type="term" value="P:cellular response to heat"/>
    <property type="evidence" value="ECO:0007669"/>
    <property type="project" value="TreeGrafter"/>
</dbReference>
<dbReference type="Pfam" id="PF07724">
    <property type="entry name" value="AAA_2"/>
    <property type="match status" value="1"/>
</dbReference>
<dbReference type="FunFam" id="3.40.50.300:FF:000010">
    <property type="entry name" value="Chaperone clpB 1, putative"/>
    <property type="match status" value="1"/>
</dbReference>
<dbReference type="InterPro" id="IPR003593">
    <property type="entry name" value="AAA+_ATPase"/>
</dbReference>
<sequence length="835" mass="95194">MFDNFTERAAKVFIEAQNEAKEMGHPYVGTEHILLGLLKVGGRHLDKIFDEFNLHYNSVKMEITNVVGTNSTQGIIGSPQPTPRAKRILELAYDEAELMGFDRIDAEHLLLGICREAEGIASHILKRSGINLSLMRKELSEIMMKGELPGKTDIVKSEELEERKRQKQNALKQLEDFGIDLTALAENHKLDPIIGREIEINRVMEILARRKKNNPVLIGEAGVGKSAIVEGLAQKIVEGTVPEILKNKTIFSLDITALVAGTKYRGEFEKRMKKLMQILEKTEDIILFIDELHMIVEAGAAEGSSMDAANVLKPALANGKITIIGSTTSGEYRKFIEKDPALERRFQKIYVTEPSIEETIKILKGIKHKYEEHHKVKYSNSALEAAAHLSARYITDRHLPDKAIDVIDEAGAKARLGALTLPPKLRLELEKIEELEKKREVYKISREESKDKSENELEKMKEKYREAYVKWRNEAENNIIDIDEENIAEIISNWTGVPLQQLEVEEMQRLLNLEDVLHKRVVGQDEAIRSVSKAIRRARSGLKDPRRPIGVFLFLGPTGVGKTELAKALASYLFGDETHLVRIDMNEYMEKFSVSRLVGAPPGYVGYEEGGQLTEIVRRRPYSVILLDEIEKAHPDVYNILLQIMDEGRLTDSQGRAVDFRNTIIIMTSNLGSEQISKTKRSMGFVENDSFESDYQNMKEQVMSAVKKTFRPEFINRLDDIIVFHPLTKKQLKEIIFIQISDLKSRLEEKNLSLSVKESAIDFLLEKGYNPIFGARPLKRAIQRYIEDPLSEEILKNKYEEDDIIIITHRKNDDKLSFRRSPNKRKKAEKKVVNT</sequence>
<proteinExistence type="predicted"/>
<dbReference type="InterPro" id="IPR018368">
    <property type="entry name" value="ClpA/B_CS1"/>
</dbReference>
<dbReference type="STRING" id="1006576.DTL3_0349"/>
<dbReference type="InterPro" id="IPR050130">
    <property type="entry name" value="ClpA_ClpB"/>
</dbReference>
<dbReference type="Pfam" id="PF02861">
    <property type="entry name" value="Clp_N"/>
    <property type="match status" value="1"/>
</dbReference>
<keyword evidence="2" id="KW-0547">Nucleotide-binding</keyword>
<dbReference type="CDD" id="cd00009">
    <property type="entry name" value="AAA"/>
    <property type="match status" value="1"/>
</dbReference>
<dbReference type="GO" id="GO:0005524">
    <property type="term" value="F:ATP binding"/>
    <property type="evidence" value="ECO:0007669"/>
    <property type="project" value="UniProtKB-KW"/>
</dbReference>
<dbReference type="AlphaFoldDB" id="A0A0C7P0A7"/>
<feature type="domain" description="Clp R" evidence="7">
    <location>
        <begin position="2"/>
        <end position="147"/>
    </location>
</feature>
<dbReference type="SMART" id="SM00382">
    <property type="entry name" value="AAA"/>
    <property type="match status" value="2"/>
</dbReference>
<feature type="coiled-coil region" evidence="6">
    <location>
        <begin position="425"/>
        <end position="474"/>
    </location>
</feature>
<evidence type="ECO:0000256" key="3">
    <source>
        <dbReference type="ARBA" id="ARBA00022840"/>
    </source>
</evidence>
<name>A0A0C7P0A7_DEFTU</name>
<keyword evidence="9" id="KW-1185">Reference proteome</keyword>
<dbReference type="EMBL" id="LN824141">
    <property type="protein sequence ID" value="CEP77680.1"/>
    <property type="molecule type" value="Genomic_DNA"/>
</dbReference>
<evidence type="ECO:0000256" key="2">
    <source>
        <dbReference type="ARBA" id="ARBA00022741"/>
    </source>
</evidence>
<dbReference type="PATRIC" id="fig|1006576.9.peg.348"/>
<evidence type="ECO:0000259" key="7">
    <source>
        <dbReference type="PROSITE" id="PS51903"/>
    </source>
</evidence>
<evidence type="ECO:0000256" key="5">
    <source>
        <dbReference type="PROSITE-ProRule" id="PRU01251"/>
    </source>
</evidence>
<dbReference type="InterPro" id="IPR004176">
    <property type="entry name" value="Clp_R_N"/>
</dbReference>
<dbReference type="GO" id="GO:0016887">
    <property type="term" value="F:ATP hydrolysis activity"/>
    <property type="evidence" value="ECO:0007669"/>
    <property type="project" value="InterPro"/>
</dbReference>
<dbReference type="SMART" id="SM01086">
    <property type="entry name" value="ClpB_D2-small"/>
    <property type="match status" value="1"/>
</dbReference>
<dbReference type="InterPro" id="IPR001270">
    <property type="entry name" value="ClpA/B"/>
</dbReference>
<dbReference type="KEGG" id="dtn:DTL3_0349"/>
<keyword evidence="6" id="KW-0175">Coiled coil</keyword>
<evidence type="ECO:0000313" key="9">
    <source>
        <dbReference type="Proteomes" id="UP000032809"/>
    </source>
</evidence>
<dbReference type="Gene3D" id="3.40.50.300">
    <property type="entry name" value="P-loop containing nucleotide triphosphate hydrolases"/>
    <property type="match status" value="2"/>
</dbReference>
<dbReference type="Gene3D" id="1.10.1780.10">
    <property type="entry name" value="Clp, N-terminal domain"/>
    <property type="match status" value="1"/>
</dbReference>
<evidence type="ECO:0000256" key="6">
    <source>
        <dbReference type="SAM" id="Coils"/>
    </source>
</evidence>
<keyword evidence="1 5" id="KW-0677">Repeat</keyword>
<dbReference type="Pfam" id="PF10431">
    <property type="entry name" value="ClpB_D2-small"/>
    <property type="match status" value="1"/>
</dbReference>
<keyword evidence="4" id="KW-0143">Chaperone</keyword>
<gene>
    <name evidence="8" type="primary">clpB</name>
    <name evidence="8" type="ORF">DTL3_0349</name>
</gene>
<dbReference type="InterPro" id="IPR041546">
    <property type="entry name" value="ClpA/ClpB_AAA_lid"/>
</dbReference>
<accession>A0A0C7P0A7</accession>
<organism evidence="8 9">
    <name type="scientific">Defluviitoga tunisiensis</name>
    <dbReference type="NCBI Taxonomy" id="1006576"/>
    <lineage>
        <taxon>Bacteria</taxon>
        <taxon>Thermotogati</taxon>
        <taxon>Thermotogota</taxon>
        <taxon>Thermotogae</taxon>
        <taxon>Petrotogales</taxon>
        <taxon>Petrotogaceae</taxon>
        <taxon>Defluviitoga</taxon>
    </lineage>
</organism>
<evidence type="ECO:0000313" key="8">
    <source>
        <dbReference type="EMBL" id="CEP77680.1"/>
    </source>
</evidence>